<evidence type="ECO:0000256" key="2">
    <source>
        <dbReference type="SAM" id="Phobius"/>
    </source>
</evidence>
<keyword evidence="2" id="KW-1133">Transmembrane helix</keyword>
<organism evidence="3 4">
    <name type="scientific">Pseudomyxococcus hansupus</name>
    <dbReference type="NCBI Taxonomy" id="1297742"/>
    <lineage>
        <taxon>Bacteria</taxon>
        <taxon>Pseudomonadati</taxon>
        <taxon>Myxococcota</taxon>
        <taxon>Myxococcia</taxon>
        <taxon>Myxococcales</taxon>
        <taxon>Cystobacterineae</taxon>
        <taxon>Myxococcaceae</taxon>
        <taxon>Pseudomyxococcus</taxon>
    </lineage>
</organism>
<keyword evidence="2" id="KW-0472">Membrane</keyword>
<dbReference type="AlphaFoldDB" id="A0A0H4WQG7"/>
<keyword evidence="2" id="KW-0812">Transmembrane</keyword>
<dbReference type="EMBL" id="CP012109">
    <property type="protein sequence ID" value="AKQ63843.1"/>
    <property type="molecule type" value="Genomic_DNA"/>
</dbReference>
<sequence>MGALAGAIAIFRKKNSKHRSAAVIGAIASGIVVFGAIGNEKSRSEAAKAASIEAARQKAEASRAHEEDVSSRSRR</sequence>
<evidence type="ECO:0000313" key="3">
    <source>
        <dbReference type="EMBL" id="AKQ63843.1"/>
    </source>
</evidence>
<dbReference type="eggNOG" id="COG3206">
    <property type="taxonomic scope" value="Bacteria"/>
</dbReference>
<proteinExistence type="predicted"/>
<dbReference type="Proteomes" id="UP000009026">
    <property type="component" value="Chromosome"/>
</dbReference>
<name>A0A0H4WQG7_9BACT</name>
<evidence type="ECO:0000256" key="1">
    <source>
        <dbReference type="SAM" id="MobiDB-lite"/>
    </source>
</evidence>
<protein>
    <submittedName>
        <fullName evidence="3">Uncharacterized protein</fullName>
    </submittedName>
</protein>
<feature type="transmembrane region" description="Helical" evidence="2">
    <location>
        <begin position="21"/>
        <end position="38"/>
    </location>
</feature>
<accession>A0A0H4WQG7</accession>
<gene>
    <name evidence="3" type="ORF">A176_000755</name>
</gene>
<evidence type="ECO:0000313" key="4">
    <source>
        <dbReference type="Proteomes" id="UP000009026"/>
    </source>
</evidence>
<keyword evidence="4" id="KW-1185">Reference proteome</keyword>
<dbReference type="PATRIC" id="fig|1297742.4.peg.768"/>
<feature type="compositionally biased region" description="Basic and acidic residues" evidence="1">
    <location>
        <begin position="55"/>
        <end position="75"/>
    </location>
</feature>
<reference evidence="3 4" key="1">
    <citation type="journal article" date="2016" name="PLoS ONE">
        <title>Complete Genome Sequence and Comparative Genomics of a Novel Myxobacterium Myxococcus hansupus.</title>
        <authorList>
            <person name="Sharma G."/>
            <person name="Narwani T."/>
            <person name="Subramanian S."/>
        </authorList>
    </citation>
    <scope>NUCLEOTIDE SEQUENCE [LARGE SCALE GENOMIC DNA]</scope>
    <source>
        <strain evidence="4">mixupus</strain>
    </source>
</reference>
<dbReference type="KEGG" id="mym:A176_000755"/>
<feature type="region of interest" description="Disordered" evidence="1">
    <location>
        <begin position="46"/>
        <end position="75"/>
    </location>
</feature>